<dbReference type="InterPro" id="IPR036249">
    <property type="entry name" value="Thioredoxin-like_sf"/>
</dbReference>
<evidence type="ECO:0000313" key="4">
    <source>
        <dbReference type="EMBL" id="TDY61656.1"/>
    </source>
</evidence>
<dbReference type="PANTHER" id="PTHR43578">
    <property type="entry name" value="NADH-QUINONE OXIDOREDUCTASE SUBUNIT F"/>
    <property type="match status" value="1"/>
</dbReference>
<keyword evidence="1" id="KW-0479">Metal-binding</keyword>
<protein>
    <submittedName>
        <fullName evidence="4">NAD(P)-dependent iron-only hydrogenase iron-sulfur protein</fullName>
    </submittedName>
</protein>
<dbReference type="RefSeq" id="WP_133957103.1">
    <property type="nucleotide sequence ID" value="NZ_SORI01000005.1"/>
</dbReference>
<proteinExistence type="predicted"/>
<keyword evidence="2" id="KW-0408">Iron</keyword>
<evidence type="ECO:0000256" key="1">
    <source>
        <dbReference type="ARBA" id="ARBA00022723"/>
    </source>
</evidence>
<dbReference type="GO" id="GO:0046872">
    <property type="term" value="F:metal ion binding"/>
    <property type="evidence" value="ECO:0007669"/>
    <property type="project" value="UniProtKB-KW"/>
</dbReference>
<dbReference type="Gene3D" id="3.40.30.10">
    <property type="entry name" value="Glutaredoxin"/>
    <property type="match status" value="1"/>
</dbReference>
<accession>A0A4R8MCZ6</accession>
<dbReference type="EMBL" id="SORI01000005">
    <property type="protein sequence ID" value="TDY61656.1"/>
    <property type="molecule type" value="Genomic_DNA"/>
</dbReference>
<dbReference type="OrthoDB" id="9800692at2"/>
<dbReference type="Pfam" id="PF01257">
    <property type="entry name" value="2Fe-2S_thioredx"/>
    <property type="match status" value="1"/>
</dbReference>
<keyword evidence="5" id="KW-1185">Reference proteome</keyword>
<gene>
    <name evidence="4" type="ORF">C8D99_10569</name>
</gene>
<evidence type="ECO:0000256" key="3">
    <source>
        <dbReference type="ARBA" id="ARBA00023014"/>
    </source>
</evidence>
<keyword evidence="3" id="KW-0411">Iron-sulfur</keyword>
<dbReference type="PANTHER" id="PTHR43578:SF3">
    <property type="entry name" value="NADH-QUINONE OXIDOREDUCTASE SUBUNIT F"/>
    <property type="match status" value="1"/>
</dbReference>
<dbReference type="Proteomes" id="UP000295066">
    <property type="component" value="Unassembled WGS sequence"/>
</dbReference>
<sequence length="124" mass="13365">MTQMKIRNLDDLRKLRESSRDLSSARSGGETVIIVGMGTCGIAAGAREILSEVMAELARRNIGDVAVQTTGCIGMCQDEPLLDVIRGGQRVTYGRVKPEDVPTIIAEHVVNGRVVEKMAIGRAD</sequence>
<evidence type="ECO:0000256" key="2">
    <source>
        <dbReference type="ARBA" id="ARBA00023004"/>
    </source>
</evidence>
<dbReference type="AlphaFoldDB" id="A0A4R8MCZ6"/>
<evidence type="ECO:0000313" key="5">
    <source>
        <dbReference type="Proteomes" id="UP000295066"/>
    </source>
</evidence>
<dbReference type="GO" id="GO:0051536">
    <property type="term" value="F:iron-sulfur cluster binding"/>
    <property type="evidence" value="ECO:0007669"/>
    <property type="project" value="UniProtKB-KW"/>
</dbReference>
<reference evidence="4 5" key="1">
    <citation type="submission" date="2019-03" db="EMBL/GenBank/DDBJ databases">
        <title>Genomic Encyclopedia of Type Strains, Phase IV (KMG-IV): sequencing the most valuable type-strain genomes for metagenomic binning, comparative biology and taxonomic classification.</title>
        <authorList>
            <person name="Goeker M."/>
        </authorList>
    </citation>
    <scope>NUCLEOTIDE SEQUENCE [LARGE SCALE GENOMIC DNA]</scope>
    <source>
        <strain evidence="4 5">DSM 25964</strain>
    </source>
</reference>
<dbReference type="CDD" id="cd02980">
    <property type="entry name" value="TRX_Fd_family"/>
    <property type="match status" value="1"/>
</dbReference>
<name>A0A4R8MCZ6_9BACT</name>
<organism evidence="4 5">
    <name type="scientific">Aminivibrio pyruvatiphilus</name>
    <dbReference type="NCBI Taxonomy" id="1005740"/>
    <lineage>
        <taxon>Bacteria</taxon>
        <taxon>Thermotogati</taxon>
        <taxon>Synergistota</taxon>
        <taxon>Synergistia</taxon>
        <taxon>Synergistales</taxon>
        <taxon>Aminobacteriaceae</taxon>
        <taxon>Aminivibrio</taxon>
    </lineage>
</organism>
<comment type="caution">
    <text evidence="4">The sequence shown here is derived from an EMBL/GenBank/DDBJ whole genome shotgun (WGS) entry which is preliminary data.</text>
</comment>
<dbReference type="SUPFAM" id="SSF52833">
    <property type="entry name" value="Thioredoxin-like"/>
    <property type="match status" value="1"/>
</dbReference>